<evidence type="ECO:0000259" key="8">
    <source>
        <dbReference type="PROSITE" id="PS50893"/>
    </source>
</evidence>
<evidence type="ECO:0000256" key="2">
    <source>
        <dbReference type="ARBA" id="ARBA00022692"/>
    </source>
</evidence>
<dbReference type="InterPro" id="IPR003593">
    <property type="entry name" value="AAA+_ATPase"/>
</dbReference>
<reference evidence="10" key="2">
    <citation type="submission" date="2024-01" db="EMBL/GenBank/DDBJ databases">
        <title>Draft genome sequence of Lactobacillus amylovorus strain TKL145.</title>
        <authorList>
            <person name="Tohno M."/>
            <person name="Tanizawa Y."/>
        </authorList>
    </citation>
    <scope>NUCLEOTIDE SEQUENCE [LARGE SCALE GENOMIC DNA]</scope>
    <source>
        <strain evidence="10">TKL145</strain>
    </source>
</reference>
<accession>A0ABC9VNL7</accession>
<dbReference type="PANTHER" id="PTHR24221">
    <property type="entry name" value="ATP-BINDING CASSETTE SUB-FAMILY B"/>
    <property type="match status" value="1"/>
</dbReference>
<keyword evidence="2 7" id="KW-0812">Transmembrane</keyword>
<dbReference type="CDD" id="cd03228">
    <property type="entry name" value="ABCC_MRP_Like"/>
    <property type="match status" value="1"/>
</dbReference>
<feature type="domain" description="ABC transporter" evidence="8">
    <location>
        <begin position="100"/>
        <end position="298"/>
    </location>
</feature>
<sequence length="298" mass="32910">MNKEKTSASINMLSTGLNMMAQVVINGLTGYLILTGNLSIGVFFSIGNFASLIFSELVVLNQNTTMIQSAKDLNNKLLVELKPVNNKENGQNNIANFAKLSIVKLQEHFSNGEVVSYPDITIKSGEKILLSGDSGTGKSTLFKLILGELKPTEGKIIFKDKNGQQIHPDLAKIGYIPQDPTLFPGTIKENITMFNNKLDGEAEEVAKKMLNGINTYINLDQLNLSGGQRQKIVLARTKVYGSKLLLIDEGTSAIDEKATLKILKNILQGPETIVFIAHNWSKELHDLFDREIYLQDNK</sequence>
<dbReference type="SUPFAM" id="SSF52540">
    <property type="entry name" value="P-loop containing nucleoside triphosphate hydrolases"/>
    <property type="match status" value="1"/>
</dbReference>
<dbReference type="InterPro" id="IPR025662">
    <property type="entry name" value="Sigma_54_int_dom_ATP-bd_1"/>
</dbReference>
<evidence type="ECO:0000256" key="4">
    <source>
        <dbReference type="ARBA" id="ARBA00022840"/>
    </source>
</evidence>
<comment type="caution">
    <text evidence="9">The sequence shown here is derived from an EMBL/GenBank/DDBJ whole genome shotgun (WGS) entry which is preliminary data.</text>
</comment>
<dbReference type="InterPro" id="IPR003439">
    <property type="entry name" value="ABC_transporter-like_ATP-bd"/>
</dbReference>
<keyword evidence="3" id="KW-0547">Nucleotide-binding</keyword>
<evidence type="ECO:0000256" key="1">
    <source>
        <dbReference type="ARBA" id="ARBA00004651"/>
    </source>
</evidence>
<evidence type="ECO:0000256" key="5">
    <source>
        <dbReference type="ARBA" id="ARBA00022989"/>
    </source>
</evidence>
<evidence type="ECO:0000256" key="3">
    <source>
        <dbReference type="ARBA" id="ARBA00022741"/>
    </source>
</evidence>
<dbReference type="SMART" id="SM00382">
    <property type="entry name" value="AAA"/>
    <property type="match status" value="1"/>
</dbReference>
<name>A0ABC9VNL7_LACAM</name>
<keyword evidence="5 7" id="KW-1133">Transmembrane helix</keyword>
<dbReference type="GO" id="GO:0005524">
    <property type="term" value="F:ATP binding"/>
    <property type="evidence" value="ECO:0007669"/>
    <property type="project" value="UniProtKB-KW"/>
</dbReference>
<reference evidence="9 10" key="1">
    <citation type="journal article" date="2024" name="Int. J. Syst. Evol. Microbiol.">
        <title>Proposal of Lactobacillus amylovorus subsp. animalis subsp. nov. and an emended description of Lactobacillus amylovorus.</title>
        <authorList>
            <person name="Yamane K."/>
            <person name="Tanizawa Y."/>
            <person name="Kobayashi H."/>
            <person name="Kamizono T."/>
            <person name="Kojima Y."/>
            <person name="Takagi H."/>
            <person name="Tohno M."/>
        </authorList>
    </citation>
    <scope>NUCLEOTIDE SEQUENCE [LARGE SCALE GENOMIC DNA]</scope>
    <source>
        <strain evidence="9 10">TKL145</strain>
    </source>
</reference>
<dbReference type="Proteomes" id="UP001437574">
    <property type="component" value="Unassembled WGS sequence"/>
</dbReference>
<proteinExistence type="predicted"/>
<feature type="transmembrane region" description="Helical" evidence="7">
    <location>
        <begin position="12"/>
        <end position="34"/>
    </location>
</feature>
<keyword evidence="4" id="KW-0067">ATP-binding</keyword>
<dbReference type="SUPFAM" id="SSF90123">
    <property type="entry name" value="ABC transporter transmembrane region"/>
    <property type="match status" value="1"/>
</dbReference>
<dbReference type="InterPro" id="IPR036640">
    <property type="entry name" value="ABC1_TM_sf"/>
</dbReference>
<dbReference type="PANTHER" id="PTHR24221:SF654">
    <property type="entry name" value="ATP-BINDING CASSETTE SUB-FAMILY B MEMBER 6"/>
    <property type="match status" value="1"/>
</dbReference>
<evidence type="ECO:0000256" key="7">
    <source>
        <dbReference type="SAM" id="Phobius"/>
    </source>
</evidence>
<dbReference type="EMBL" id="BAAAAK010000028">
    <property type="protein sequence ID" value="GAA0043350.1"/>
    <property type="molecule type" value="Genomic_DNA"/>
</dbReference>
<dbReference type="GO" id="GO:0005886">
    <property type="term" value="C:plasma membrane"/>
    <property type="evidence" value="ECO:0007669"/>
    <property type="project" value="UniProtKB-SubCell"/>
</dbReference>
<comment type="subcellular location">
    <subcellularLocation>
        <location evidence="1">Cell membrane</location>
        <topology evidence="1">Multi-pass membrane protein</topology>
    </subcellularLocation>
</comment>
<evidence type="ECO:0000313" key="9">
    <source>
        <dbReference type="EMBL" id="GAA0043350.1"/>
    </source>
</evidence>
<dbReference type="AlphaFoldDB" id="A0ABC9VNL7"/>
<organism evidence="9 10">
    <name type="scientific">Lactobacillus amylovorus subsp. animalium</name>
    <dbReference type="NCBI Taxonomy" id="3378536"/>
    <lineage>
        <taxon>Bacteria</taxon>
        <taxon>Bacillati</taxon>
        <taxon>Bacillota</taxon>
        <taxon>Bacilli</taxon>
        <taxon>Lactobacillales</taxon>
        <taxon>Lactobacillaceae</taxon>
        <taxon>Lactobacillus</taxon>
    </lineage>
</organism>
<dbReference type="PROSITE" id="PS00675">
    <property type="entry name" value="SIGMA54_INTERACT_1"/>
    <property type="match status" value="1"/>
</dbReference>
<dbReference type="Pfam" id="PF00005">
    <property type="entry name" value="ABC_tran"/>
    <property type="match status" value="1"/>
</dbReference>
<protein>
    <recommendedName>
        <fullName evidence="8">ABC transporter domain-containing protein</fullName>
    </recommendedName>
</protein>
<evidence type="ECO:0000256" key="6">
    <source>
        <dbReference type="ARBA" id="ARBA00023136"/>
    </source>
</evidence>
<dbReference type="InterPro" id="IPR039421">
    <property type="entry name" value="Type_1_exporter"/>
</dbReference>
<dbReference type="InterPro" id="IPR027417">
    <property type="entry name" value="P-loop_NTPase"/>
</dbReference>
<dbReference type="RefSeq" id="WP_353303288.1">
    <property type="nucleotide sequence ID" value="NZ_BAAAAK010000028.1"/>
</dbReference>
<dbReference type="PROSITE" id="PS50893">
    <property type="entry name" value="ABC_TRANSPORTER_2"/>
    <property type="match status" value="1"/>
</dbReference>
<dbReference type="Gene3D" id="3.40.50.300">
    <property type="entry name" value="P-loop containing nucleotide triphosphate hydrolases"/>
    <property type="match status" value="1"/>
</dbReference>
<feature type="transmembrane region" description="Helical" evidence="7">
    <location>
        <begin position="40"/>
        <end position="60"/>
    </location>
</feature>
<evidence type="ECO:0000313" key="10">
    <source>
        <dbReference type="Proteomes" id="UP001437574"/>
    </source>
</evidence>
<gene>
    <name evidence="9" type="ORF">LATKL145_17620</name>
</gene>
<keyword evidence="6 7" id="KW-0472">Membrane</keyword>